<sequence length="79" mass="8907">MRKITVDGMDAILLLDDLALVIDLEEEAVIVTRFVNRGDGEIEYDHKRGHFEIPIKLRDYARIQSAKTELEALVAALAV</sequence>
<organism evidence="1 2">
    <name type="scientific">Paenibacillus vulneris</name>
    <dbReference type="NCBI Taxonomy" id="1133364"/>
    <lineage>
        <taxon>Bacteria</taxon>
        <taxon>Bacillati</taxon>
        <taxon>Bacillota</taxon>
        <taxon>Bacilli</taxon>
        <taxon>Bacillales</taxon>
        <taxon>Paenibacillaceae</taxon>
        <taxon>Paenibacillus</taxon>
    </lineage>
</organism>
<proteinExistence type="predicted"/>
<dbReference type="RefSeq" id="WP_345595374.1">
    <property type="nucleotide sequence ID" value="NZ_BAABJG010000060.1"/>
</dbReference>
<name>A0ABW3UYT0_9BACL</name>
<dbReference type="Proteomes" id="UP001597180">
    <property type="component" value="Unassembled WGS sequence"/>
</dbReference>
<accession>A0ABW3UYT0</accession>
<evidence type="ECO:0000313" key="1">
    <source>
        <dbReference type="EMBL" id="MFD1225501.1"/>
    </source>
</evidence>
<comment type="caution">
    <text evidence="1">The sequence shown here is derived from an EMBL/GenBank/DDBJ whole genome shotgun (WGS) entry which is preliminary data.</text>
</comment>
<keyword evidence="2" id="KW-1185">Reference proteome</keyword>
<gene>
    <name evidence="1" type="ORF">ACFQ4B_36035</name>
</gene>
<evidence type="ECO:0008006" key="3">
    <source>
        <dbReference type="Google" id="ProtNLM"/>
    </source>
</evidence>
<protein>
    <recommendedName>
        <fullName evidence="3">DUF3006 domain-containing protein</fullName>
    </recommendedName>
</protein>
<dbReference type="EMBL" id="JBHTLU010000064">
    <property type="protein sequence ID" value="MFD1225501.1"/>
    <property type="molecule type" value="Genomic_DNA"/>
</dbReference>
<reference evidence="2" key="1">
    <citation type="journal article" date="2019" name="Int. J. Syst. Evol. Microbiol.">
        <title>The Global Catalogue of Microorganisms (GCM) 10K type strain sequencing project: providing services to taxonomists for standard genome sequencing and annotation.</title>
        <authorList>
            <consortium name="The Broad Institute Genomics Platform"/>
            <consortium name="The Broad Institute Genome Sequencing Center for Infectious Disease"/>
            <person name="Wu L."/>
            <person name="Ma J."/>
        </authorList>
    </citation>
    <scope>NUCLEOTIDE SEQUENCE [LARGE SCALE GENOMIC DNA]</scope>
    <source>
        <strain evidence="2">CCUG 53270</strain>
    </source>
</reference>
<evidence type="ECO:0000313" key="2">
    <source>
        <dbReference type="Proteomes" id="UP001597180"/>
    </source>
</evidence>